<keyword evidence="1" id="KW-1133">Transmembrane helix</keyword>
<keyword evidence="1" id="KW-0812">Transmembrane</keyword>
<dbReference type="EMBL" id="QEEX01000001">
    <property type="protein sequence ID" value="PWB97860.1"/>
    <property type="molecule type" value="Genomic_DNA"/>
</dbReference>
<evidence type="ECO:0000313" key="3">
    <source>
        <dbReference type="Proteomes" id="UP000244978"/>
    </source>
</evidence>
<organism evidence="2 3">
    <name type="scientific">Homoserinimonas hongtaonis</name>
    <dbReference type="NCBI Taxonomy" id="2079791"/>
    <lineage>
        <taxon>Bacteria</taxon>
        <taxon>Bacillati</taxon>
        <taxon>Actinomycetota</taxon>
        <taxon>Actinomycetes</taxon>
        <taxon>Micrococcales</taxon>
        <taxon>Microbacteriaceae</taxon>
        <taxon>Homoserinimonas</taxon>
    </lineage>
</organism>
<proteinExistence type="predicted"/>
<accession>A0A2U1T1Y6</accession>
<keyword evidence="3" id="KW-1185">Reference proteome</keyword>
<evidence type="ECO:0008006" key="4">
    <source>
        <dbReference type="Google" id="ProtNLM"/>
    </source>
</evidence>
<dbReference type="AlphaFoldDB" id="A0A2U1T1Y6"/>
<dbReference type="RefSeq" id="WP_108997731.1">
    <property type="nucleotide sequence ID" value="NZ_QEEX01000001.1"/>
</dbReference>
<comment type="caution">
    <text evidence="2">The sequence shown here is derived from an EMBL/GenBank/DDBJ whole genome shotgun (WGS) entry which is preliminary data.</text>
</comment>
<feature type="transmembrane region" description="Helical" evidence="1">
    <location>
        <begin position="122"/>
        <end position="143"/>
    </location>
</feature>
<evidence type="ECO:0000256" key="1">
    <source>
        <dbReference type="SAM" id="Phobius"/>
    </source>
</evidence>
<reference evidence="3" key="1">
    <citation type="submission" date="2018-04" db="EMBL/GenBank/DDBJ databases">
        <authorList>
            <person name="Liu S."/>
            <person name="Wang Z."/>
            <person name="Li J."/>
        </authorList>
    </citation>
    <scope>NUCLEOTIDE SEQUENCE [LARGE SCALE GENOMIC DNA]</scope>
    <source>
        <strain evidence="3">S1194</strain>
    </source>
</reference>
<dbReference type="SUPFAM" id="SSF53474">
    <property type="entry name" value="alpha/beta-Hydrolases"/>
    <property type="match status" value="1"/>
</dbReference>
<sequence>MADPLTVSGGGSVAVSTGEIGEHATALRRFISAAGTCRQRLDSIDTLIRESAIVEHDAPVSAVRAEEAIRDSAEALWRAELLARSISVKLEAAAFGYGVAERFAENLAQSAAATLAYRLGTLWPILGVALMPGATVMLGSIMFMPRDERAALLGWFTHRSGVLSDPRFVDAVRLAAESADDAGMGLLRVPPQLHALLGSEGLGILGVGTSAAVVTGAARSVGALRETPVQVEARKTITTSVPKSFADHASRVPTGEEQITVERYVIPGEADRFVVYIGGTRDGGLESTTEPFDMTSNLSAVGMGDSGSLRSVELALADAGVTAESPITFVGYSQGATTATVHADSGNYNTVGLLTLGSPAMDLQRSDAVHVALEHDEDVVTATTGFHKSNDTIVASRAVFDGGDVPHGVLPAHDIGLYIETAALVDASHEARLTKAEEVFAGFSRGATRVESTDYRATRIHAGRTSS</sequence>
<keyword evidence="1" id="KW-0472">Membrane</keyword>
<name>A0A2U1T1Y6_9MICO</name>
<gene>
    <name evidence="2" type="ORF">DF220_08465</name>
</gene>
<protein>
    <recommendedName>
        <fullName evidence="4">Alpha/beta hydrolase</fullName>
    </recommendedName>
</protein>
<dbReference type="Proteomes" id="UP000244978">
    <property type="component" value="Unassembled WGS sequence"/>
</dbReference>
<evidence type="ECO:0000313" key="2">
    <source>
        <dbReference type="EMBL" id="PWB97860.1"/>
    </source>
</evidence>
<dbReference type="InterPro" id="IPR029058">
    <property type="entry name" value="AB_hydrolase_fold"/>
</dbReference>